<dbReference type="InterPro" id="IPR015943">
    <property type="entry name" value="WD40/YVTN_repeat-like_dom_sf"/>
</dbReference>
<keyword evidence="3" id="KW-1185">Reference proteome</keyword>
<dbReference type="Gene3D" id="2.130.10.10">
    <property type="entry name" value="YVTN repeat-like/Quinoprotein amine dehydrogenase"/>
    <property type="match status" value="1"/>
</dbReference>
<dbReference type="Gene3D" id="2.120.10.30">
    <property type="entry name" value="TolB, C-terminal domain"/>
    <property type="match status" value="1"/>
</dbReference>
<dbReference type="Pfam" id="PF08450">
    <property type="entry name" value="SGL"/>
    <property type="match status" value="1"/>
</dbReference>
<dbReference type="InterPro" id="IPR013658">
    <property type="entry name" value="SGL"/>
</dbReference>
<dbReference type="PANTHER" id="PTHR40274">
    <property type="entry name" value="VIRGINIAMYCIN B LYASE"/>
    <property type="match status" value="1"/>
</dbReference>
<organism evidence="2 3">
    <name type="scientific">Aquicoccus porphyridii</name>
    <dbReference type="NCBI Taxonomy" id="1852029"/>
    <lineage>
        <taxon>Bacteria</taxon>
        <taxon>Pseudomonadati</taxon>
        <taxon>Pseudomonadota</taxon>
        <taxon>Alphaproteobacteria</taxon>
        <taxon>Rhodobacterales</taxon>
        <taxon>Paracoccaceae</taxon>
        <taxon>Aquicoccus</taxon>
    </lineage>
</organism>
<gene>
    <name evidence="2" type="ORF">FLO80_04030</name>
</gene>
<dbReference type="PANTHER" id="PTHR40274:SF4">
    <property type="entry name" value="BLL1406 PROTEIN"/>
    <property type="match status" value="1"/>
</dbReference>
<feature type="domain" description="SMP-30/Gluconolactonase/LRE-like region" evidence="1">
    <location>
        <begin position="187"/>
        <end position="286"/>
    </location>
</feature>
<dbReference type="InterPro" id="IPR051344">
    <property type="entry name" value="Vgb"/>
</dbReference>
<evidence type="ECO:0000313" key="3">
    <source>
        <dbReference type="Proteomes" id="UP000325291"/>
    </source>
</evidence>
<dbReference type="EMBL" id="VINQ01000002">
    <property type="protein sequence ID" value="KAA0920289.1"/>
    <property type="molecule type" value="Genomic_DNA"/>
</dbReference>
<accession>A0A5A9ZT51</accession>
<dbReference type="RefSeq" id="WP_111363652.1">
    <property type="nucleotide sequence ID" value="NZ_VINQ01000002.1"/>
</dbReference>
<dbReference type="SUPFAM" id="SSF63829">
    <property type="entry name" value="Calcium-dependent phosphotriesterase"/>
    <property type="match status" value="1"/>
</dbReference>
<name>A0A5A9ZT51_9RHOB</name>
<comment type="caution">
    <text evidence="2">The sequence shown here is derived from an EMBL/GenBank/DDBJ whole genome shotgun (WGS) entry which is preliminary data.</text>
</comment>
<proteinExistence type="predicted"/>
<reference evidence="2 3" key="1">
    <citation type="submission" date="2019-07" db="EMBL/GenBank/DDBJ databases">
        <title>Aquicoccus porphyridii gen. nov., sp. nov., isolated from a small marine red alga, Porphyridium marinum.</title>
        <authorList>
            <person name="Liu L."/>
        </authorList>
    </citation>
    <scope>NUCLEOTIDE SEQUENCE [LARGE SCALE GENOMIC DNA]</scope>
    <source>
        <strain evidence="2 3">L1 8-17</strain>
    </source>
</reference>
<sequence>MAIKGKVIGAVAAVVFVLGHGISAQAEGYKVETLVPGSDFHGVHGLGIGPDGALFAGSVVGQSLYRVDRGSGDVSVEIDAPTGMADDIAFADDGTMAWTGFLTGEVFARAPGGEVVRLAEGLPGINSLDFRADGRLYATQVFLGDALYEIDRAGEAAPRKIIEGMGGLNGFEFGPDDKLYGPLWFKGQVVRVDVDSGEIEVLAEGFKVPAAVNLDSQGNIWVVDTARGELVRLDPQGGDRTVVAQLSTSLDNLAIDGEDRVFVSNMADNGVQEIDPATGDARQIVKGRLAMPGGLAMVGDTLHVADLFAYRSVDTATGEITDRARMHADHIEYPISARANDRHVILSSWFTGTVQVIDAQSGESVRMLHGFAAPYDAVEQDDGTLLVLELATGQLTRVSGPEGETRAPVVQGLVLPVGMVADGEGGVYVTEAGTGAVSRVDLESGEKTVIAEGLAGPEGIEMGGDGWLIVAEVGKRQVIAIEPSSGATEVLAGDLPLGLPAAAGTPPPGSPTGIAVGQDGAIYVASDLDNAILKLTPQ</sequence>
<evidence type="ECO:0000313" key="2">
    <source>
        <dbReference type="EMBL" id="KAA0920289.1"/>
    </source>
</evidence>
<dbReference type="InterPro" id="IPR011042">
    <property type="entry name" value="6-blade_b-propeller_TolB-like"/>
</dbReference>
<dbReference type="AlphaFoldDB" id="A0A5A9ZT51"/>
<dbReference type="SUPFAM" id="SSF101898">
    <property type="entry name" value="NHL repeat"/>
    <property type="match status" value="1"/>
</dbReference>
<protein>
    <submittedName>
        <fullName evidence="2">PQQ-binding-like beta-propeller repeat protein</fullName>
    </submittedName>
</protein>
<dbReference type="Proteomes" id="UP000325291">
    <property type="component" value="Unassembled WGS sequence"/>
</dbReference>
<evidence type="ECO:0000259" key="1">
    <source>
        <dbReference type="Pfam" id="PF08450"/>
    </source>
</evidence>
<dbReference type="Gene3D" id="2.40.10.500">
    <property type="match status" value="1"/>
</dbReference>